<organism evidence="3 4">
    <name type="scientific">Rhodopirellula bahusiensis</name>
    <dbReference type="NCBI Taxonomy" id="2014065"/>
    <lineage>
        <taxon>Bacteria</taxon>
        <taxon>Pseudomonadati</taxon>
        <taxon>Planctomycetota</taxon>
        <taxon>Planctomycetia</taxon>
        <taxon>Pirellulales</taxon>
        <taxon>Pirellulaceae</taxon>
        <taxon>Rhodopirellula</taxon>
    </lineage>
</organism>
<dbReference type="PANTHER" id="PTHR37946">
    <property type="entry name" value="SLL1969 PROTEIN"/>
    <property type="match status" value="1"/>
</dbReference>
<accession>A0A2G1W6H0</accession>
<dbReference type="GeneID" id="90609304"/>
<proteinExistence type="predicted"/>
<dbReference type="EMBL" id="NIZW01000010">
    <property type="protein sequence ID" value="PHQ34618.1"/>
    <property type="molecule type" value="Genomic_DNA"/>
</dbReference>
<evidence type="ECO:0000313" key="3">
    <source>
        <dbReference type="EMBL" id="PHQ34618.1"/>
    </source>
</evidence>
<dbReference type="InterPro" id="IPR000073">
    <property type="entry name" value="AB_hydrolase_1"/>
</dbReference>
<evidence type="ECO:0000313" key="4">
    <source>
        <dbReference type="Proteomes" id="UP000225740"/>
    </source>
</evidence>
<evidence type="ECO:0000256" key="1">
    <source>
        <dbReference type="SAM" id="MobiDB-lite"/>
    </source>
</evidence>
<protein>
    <submittedName>
        <fullName evidence="3">ATP/GTP-binding protein</fullName>
    </submittedName>
</protein>
<sequence>MKRHVLKFARPSAPATHDLVIATHGFLSSGRSMDPIADSLTAAGYETLVWDYPSLQGSILSHASRLSAVIQEVVSRPDVSRIHFVTHSMGGIIVRAAIAQSRMETIAKKGCGRLLMMAPPNRGSWLTRLPLGPFASRFPQLAELSEKKNSLVNQLPRPHRIDVGVIAAQNDWIVSQSATHLDGQLDHAVIPTSHQQLVQHPLAIEMTLRFLEEGRLNAVDQQDSDTASIPIRPRSEISGTVDTEHAAANRRRAA</sequence>
<evidence type="ECO:0000259" key="2">
    <source>
        <dbReference type="Pfam" id="PF12697"/>
    </source>
</evidence>
<name>A0A2G1W6H0_9BACT</name>
<dbReference type="Proteomes" id="UP000225740">
    <property type="component" value="Unassembled WGS sequence"/>
</dbReference>
<keyword evidence="4" id="KW-1185">Reference proteome</keyword>
<dbReference type="SUPFAM" id="SSF53474">
    <property type="entry name" value="alpha/beta-Hydrolases"/>
    <property type="match status" value="1"/>
</dbReference>
<dbReference type="Gene3D" id="3.40.50.1820">
    <property type="entry name" value="alpha/beta hydrolase"/>
    <property type="match status" value="1"/>
</dbReference>
<dbReference type="OrthoDB" id="556502at2"/>
<dbReference type="PANTHER" id="PTHR37946:SF1">
    <property type="entry name" value="SLL1969 PROTEIN"/>
    <property type="match status" value="1"/>
</dbReference>
<gene>
    <name evidence="3" type="ORF">CEE69_14505</name>
</gene>
<reference evidence="3 4" key="1">
    <citation type="submission" date="2017-06" db="EMBL/GenBank/DDBJ databases">
        <title>Description of Rhodopirellula bahusiensis sp. nov.</title>
        <authorList>
            <person name="Kizina J."/>
            <person name="Harder J."/>
        </authorList>
    </citation>
    <scope>NUCLEOTIDE SEQUENCE [LARGE SCALE GENOMIC DNA]</scope>
    <source>
        <strain evidence="3 4">SWK21</strain>
    </source>
</reference>
<feature type="domain" description="AB hydrolase-1" evidence="2">
    <location>
        <begin position="23"/>
        <end position="141"/>
    </location>
</feature>
<dbReference type="AlphaFoldDB" id="A0A2G1W6H0"/>
<dbReference type="Pfam" id="PF12697">
    <property type="entry name" value="Abhydrolase_6"/>
    <property type="match status" value="1"/>
</dbReference>
<feature type="region of interest" description="Disordered" evidence="1">
    <location>
        <begin position="219"/>
        <end position="254"/>
    </location>
</feature>
<dbReference type="RefSeq" id="WP_099261368.1">
    <property type="nucleotide sequence ID" value="NZ_NIZW01000010.1"/>
</dbReference>
<dbReference type="InterPro" id="IPR029058">
    <property type="entry name" value="AB_hydrolase_fold"/>
</dbReference>
<comment type="caution">
    <text evidence="3">The sequence shown here is derived from an EMBL/GenBank/DDBJ whole genome shotgun (WGS) entry which is preliminary data.</text>
</comment>